<protein>
    <submittedName>
        <fullName evidence="1">DUF4865 family protein</fullName>
    </submittedName>
</protein>
<proteinExistence type="predicted"/>
<organism evidence="1 2">
    <name type="scientific">Pelomonas candidula</name>
    <dbReference type="NCBI Taxonomy" id="3299025"/>
    <lineage>
        <taxon>Bacteria</taxon>
        <taxon>Pseudomonadati</taxon>
        <taxon>Pseudomonadota</taxon>
        <taxon>Betaproteobacteria</taxon>
        <taxon>Burkholderiales</taxon>
        <taxon>Sphaerotilaceae</taxon>
        <taxon>Roseateles</taxon>
    </lineage>
</organism>
<dbReference type="EMBL" id="JBIGIC010000007">
    <property type="protein sequence ID" value="MFG6488215.1"/>
    <property type="molecule type" value="Genomic_DNA"/>
</dbReference>
<dbReference type="Proteomes" id="UP001606134">
    <property type="component" value="Unassembled WGS sequence"/>
</dbReference>
<reference evidence="1 2" key="1">
    <citation type="submission" date="2024-08" db="EMBL/GenBank/DDBJ databases">
        <authorList>
            <person name="Lu H."/>
        </authorList>
    </citation>
    <scope>NUCLEOTIDE SEQUENCE [LARGE SCALE GENOMIC DNA]</scope>
    <source>
        <strain evidence="1 2">BYS78W</strain>
    </source>
</reference>
<dbReference type="RefSeq" id="WP_394412630.1">
    <property type="nucleotide sequence ID" value="NZ_JBIGIC010000007.1"/>
</dbReference>
<evidence type="ECO:0000313" key="2">
    <source>
        <dbReference type="Proteomes" id="UP001606134"/>
    </source>
</evidence>
<evidence type="ECO:0000313" key="1">
    <source>
        <dbReference type="EMBL" id="MFG6488215.1"/>
    </source>
</evidence>
<gene>
    <name evidence="1" type="ORF">ACG04R_16130</name>
</gene>
<accession>A0ABW7HEH1</accession>
<dbReference type="Pfam" id="PF16157">
    <property type="entry name" value="DUF4865"/>
    <property type="match status" value="1"/>
</dbReference>
<comment type="caution">
    <text evidence="1">The sequence shown here is derived from an EMBL/GenBank/DDBJ whole genome shotgun (WGS) entry which is preliminary data.</text>
</comment>
<name>A0ABW7HEH1_9BURK</name>
<sequence>MLAMQYTITLPDDYDMAVIRQRIRDKGHLLDGFDGLLFKAYLYACRGEDGAQNLYAPFYVWRDTAGMDRFLRGPGFAALSADFGRPAVRLWAVSALTGAPDRQARWATLGDEVRGGASTTAGLYDPGPWMSASFELWPDEPPAPRFRVGYVAAG</sequence>
<dbReference type="InterPro" id="IPR032349">
    <property type="entry name" value="DUF4865"/>
</dbReference>
<keyword evidence="2" id="KW-1185">Reference proteome</keyword>